<evidence type="ECO:0000313" key="9">
    <source>
        <dbReference type="EMBL" id="BBM87404.1"/>
    </source>
</evidence>
<evidence type="ECO:0000256" key="5">
    <source>
        <dbReference type="ARBA" id="ARBA00022723"/>
    </source>
</evidence>
<dbReference type="InterPro" id="IPR029149">
    <property type="entry name" value="Creatin/AminoP/Spt16_N"/>
</dbReference>
<dbReference type="EC" id="3.4.11.9" evidence="4"/>
<keyword evidence="5" id="KW-0479">Metal-binding</keyword>
<dbReference type="Proteomes" id="UP000326354">
    <property type="component" value="Chromosome"/>
</dbReference>
<dbReference type="OrthoDB" id="9806388at2"/>
<evidence type="ECO:0000313" key="10">
    <source>
        <dbReference type="Proteomes" id="UP000326354"/>
    </source>
</evidence>
<dbReference type="GO" id="GO:0030145">
    <property type="term" value="F:manganese ion binding"/>
    <property type="evidence" value="ECO:0007669"/>
    <property type="project" value="InterPro"/>
</dbReference>
<evidence type="ECO:0000256" key="6">
    <source>
        <dbReference type="ARBA" id="ARBA00022801"/>
    </source>
</evidence>
<feature type="domain" description="Aminopeptidase P N-terminal" evidence="8">
    <location>
        <begin position="1"/>
        <end position="127"/>
    </location>
</feature>
<organism evidence="9 10">
    <name type="scientific">Uabimicrobium amorphum</name>
    <dbReference type="NCBI Taxonomy" id="2596890"/>
    <lineage>
        <taxon>Bacteria</taxon>
        <taxon>Pseudomonadati</taxon>
        <taxon>Planctomycetota</taxon>
        <taxon>Candidatus Uabimicrobiia</taxon>
        <taxon>Candidatus Uabimicrobiales</taxon>
        <taxon>Candidatus Uabimicrobiaceae</taxon>
        <taxon>Candidatus Uabimicrobium</taxon>
    </lineage>
</organism>
<comment type="cofactor">
    <cofactor evidence="2">
        <name>Mn(2+)</name>
        <dbReference type="ChEBI" id="CHEBI:29035"/>
    </cofactor>
</comment>
<evidence type="ECO:0000259" key="8">
    <source>
        <dbReference type="SMART" id="SM01011"/>
    </source>
</evidence>
<dbReference type="SUPFAM" id="SSF53092">
    <property type="entry name" value="Creatinase/prolidase N-terminal domain"/>
    <property type="match status" value="1"/>
</dbReference>
<comment type="similarity">
    <text evidence="3">Belongs to the peptidase M24B family.</text>
</comment>
<keyword evidence="7" id="KW-0464">Manganese</keyword>
<evidence type="ECO:0000256" key="3">
    <source>
        <dbReference type="ARBA" id="ARBA00008766"/>
    </source>
</evidence>
<keyword evidence="9" id="KW-0645">Protease</keyword>
<dbReference type="PANTHER" id="PTHR43226">
    <property type="entry name" value="XAA-PRO AMINOPEPTIDASE 3"/>
    <property type="match status" value="1"/>
</dbReference>
<protein>
    <recommendedName>
        <fullName evidence="4">Xaa-Pro aminopeptidase</fullName>
        <ecNumber evidence="4">3.4.11.9</ecNumber>
    </recommendedName>
</protein>
<dbReference type="GO" id="GO:0006508">
    <property type="term" value="P:proteolysis"/>
    <property type="evidence" value="ECO:0007669"/>
    <property type="project" value="TreeGrafter"/>
</dbReference>
<dbReference type="InterPro" id="IPR007865">
    <property type="entry name" value="Aminopep_P_N"/>
</dbReference>
<evidence type="ECO:0000256" key="2">
    <source>
        <dbReference type="ARBA" id="ARBA00001936"/>
    </source>
</evidence>
<comment type="catalytic activity">
    <reaction evidence="1">
        <text>Release of any N-terminal amino acid, including proline, that is linked to proline, even from a dipeptide or tripeptide.</text>
        <dbReference type="EC" id="3.4.11.9"/>
    </reaction>
</comment>
<dbReference type="RefSeq" id="WP_151971426.1">
    <property type="nucleotide sequence ID" value="NZ_AP019860.1"/>
</dbReference>
<proteinExistence type="inferred from homology"/>
<dbReference type="Gene3D" id="3.40.350.10">
    <property type="entry name" value="Creatinase/prolidase N-terminal domain"/>
    <property type="match status" value="1"/>
</dbReference>
<reference evidence="9 10" key="1">
    <citation type="submission" date="2019-08" db="EMBL/GenBank/DDBJ databases">
        <title>Complete genome sequence of Candidatus Uab amorphum.</title>
        <authorList>
            <person name="Shiratori T."/>
            <person name="Suzuki S."/>
            <person name="Kakizawa Y."/>
            <person name="Ishida K."/>
        </authorList>
    </citation>
    <scope>NUCLEOTIDE SEQUENCE [LARGE SCALE GENOMIC DNA]</scope>
    <source>
        <strain evidence="9 10">SRT547</strain>
    </source>
</reference>
<dbReference type="PANTHER" id="PTHR43226:SF4">
    <property type="entry name" value="XAA-PRO AMINOPEPTIDASE 3"/>
    <property type="match status" value="1"/>
</dbReference>
<sequence>MFSNNRKNFTQKMGNSVAILFSGNVTHHPNSMKEIFRSNSNFYYLTGLDEVGYLAVITPNNYTLFAPAPDPHISLWERKMPSLSEIKEQSGADEVIDIKEFNTNKLEKFFLGRETLYYGIGCDSNIDKIVLDTLTRLRRRSSQLIPYSIWDLNDAMQQLRIIKSPDEIARIHRAVQVTVEAYKAVFSHAKPGCFEYELEATLHHTYMKNGCKDAFPPIVGAGANATTLHYNDNNMQIHDGDLVLVDSGAEFQHYCADVSRTWPVNGKFSDAQKNIYSHLLHVQKNIIEQIKPGVVIDEWVNKIDLMLTECIIDLGFIKGDAAQLVEEKKHKKYYPHSFGHWLGLDVHDVGNTFYRGKSRVFEPGMVLTVEPGLYIAANDENVPAEFRGMGLRIEDDILVTDEGHDVLTKDIPKEMDFFENL</sequence>
<dbReference type="AlphaFoldDB" id="A0A5S9IT15"/>
<gene>
    <name evidence="9" type="ORF">UABAM_05813</name>
</gene>
<dbReference type="Gene3D" id="3.90.230.10">
    <property type="entry name" value="Creatinase/methionine aminopeptidase superfamily"/>
    <property type="match status" value="1"/>
</dbReference>
<keyword evidence="10" id="KW-1185">Reference proteome</keyword>
<keyword evidence="9" id="KW-0031">Aminopeptidase</keyword>
<keyword evidence="6" id="KW-0378">Hydrolase</keyword>
<dbReference type="SUPFAM" id="SSF55920">
    <property type="entry name" value="Creatinase/aminopeptidase"/>
    <property type="match status" value="1"/>
</dbReference>
<accession>A0A5S9IT15</accession>
<dbReference type="SMART" id="SM01011">
    <property type="entry name" value="AMP_N"/>
    <property type="match status" value="1"/>
</dbReference>
<name>A0A5S9IT15_UABAM</name>
<evidence type="ECO:0000256" key="4">
    <source>
        <dbReference type="ARBA" id="ARBA00012574"/>
    </source>
</evidence>
<evidence type="ECO:0000256" key="7">
    <source>
        <dbReference type="ARBA" id="ARBA00023211"/>
    </source>
</evidence>
<dbReference type="InterPro" id="IPR036005">
    <property type="entry name" value="Creatinase/aminopeptidase-like"/>
</dbReference>
<dbReference type="InterPro" id="IPR052433">
    <property type="entry name" value="X-Pro_dipept-like"/>
</dbReference>
<dbReference type="InterPro" id="IPR000994">
    <property type="entry name" value="Pept_M24"/>
</dbReference>
<dbReference type="EMBL" id="AP019860">
    <property type="protein sequence ID" value="BBM87404.1"/>
    <property type="molecule type" value="Genomic_DNA"/>
</dbReference>
<dbReference type="GO" id="GO:0005829">
    <property type="term" value="C:cytosol"/>
    <property type="evidence" value="ECO:0007669"/>
    <property type="project" value="TreeGrafter"/>
</dbReference>
<dbReference type="CDD" id="cd01087">
    <property type="entry name" value="Prolidase"/>
    <property type="match status" value="1"/>
</dbReference>
<dbReference type="Pfam" id="PF05195">
    <property type="entry name" value="AMP_N"/>
    <property type="match status" value="1"/>
</dbReference>
<evidence type="ECO:0000256" key="1">
    <source>
        <dbReference type="ARBA" id="ARBA00001424"/>
    </source>
</evidence>
<dbReference type="Pfam" id="PF00557">
    <property type="entry name" value="Peptidase_M24"/>
    <property type="match status" value="1"/>
</dbReference>
<dbReference type="KEGG" id="uam:UABAM_05813"/>
<dbReference type="GO" id="GO:0070006">
    <property type="term" value="F:metalloaminopeptidase activity"/>
    <property type="evidence" value="ECO:0007669"/>
    <property type="project" value="InterPro"/>
</dbReference>